<feature type="signal peptide" evidence="1">
    <location>
        <begin position="1"/>
        <end position="18"/>
    </location>
</feature>
<dbReference type="eggNOG" id="ENOG50335JD">
    <property type="taxonomic scope" value="Bacteria"/>
</dbReference>
<name>H5V3C4_ATLHE</name>
<dbReference type="AlphaFoldDB" id="H5V3C4"/>
<protein>
    <submittedName>
        <fullName evidence="2">Putative DNA utilization protein HofP</fullName>
    </submittedName>
</protein>
<dbReference type="Pfam" id="PF10748">
    <property type="entry name" value="HofP"/>
    <property type="match status" value="1"/>
</dbReference>
<proteinExistence type="predicted"/>
<sequence length="129" mass="14125">MKVSGAALALLCCLAAEAAPRDPFQAPVERCPQVQWDKWRYHGMVGGGAAIKAIIETPEGKWLRVSPGQWLTAALRVQTVAVDEIVIATPPACGEGQLHWRLKEKFHDMDVQIHRAVAPVNRPGRRAGQ</sequence>
<feature type="chain" id="PRO_5003600191" evidence="1">
    <location>
        <begin position="19"/>
        <end position="129"/>
    </location>
</feature>
<dbReference type="GeneID" id="92830336"/>
<evidence type="ECO:0000256" key="1">
    <source>
        <dbReference type="SAM" id="SignalP"/>
    </source>
</evidence>
<reference evidence="2 3" key="1">
    <citation type="submission" date="2012-02" db="EMBL/GenBank/DDBJ databases">
        <title>Whole genome shotgun sequence of Escherichia hermannii NBRC 105704.</title>
        <authorList>
            <person name="Yoshida I."/>
            <person name="Hosoyama A."/>
            <person name="Tsuchikane K."/>
            <person name="Katsumata H."/>
            <person name="Yamazaki S."/>
            <person name="Fujita N."/>
        </authorList>
    </citation>
    <scope>NUCLEOTIDE SEQUENCE [LARGE SCALE GENOMIC DNA]</scope>
    <source>
        <strain evidence="2 3">NBRC 105704</strain>
    </source>
</reference>
<dbReference type="InterPro" id="IPR019684">
    <property type="entry name" value="HofP"/>
</dbReference>
<comment type="caution">
    <text evidence="2">The sequence shown here is derived from an EMBL/GenBank/DDBJ whole genome shotgun (WGS) entry which is preliminary data.</text>
</comment>
<keyword evidence="1" id="KW-0732">Signal</keyword>
<organism evidence="2 3">
    <name type="scientific">Atlantibacter hermannii NBRC 105704</name>
    <dbReference type="NCBI Taxonomy" id="1115512"/>
    <lineage>
        <taxon>Bacteria</taxon>
        <taxon>Pseudomonadati</taxon>
        <taxon>Pseudomonadota</taxon>
        <taxon>Gammaproteobacteria</taxon>
        <taxon>Enterobacterales</taxon>
        <taxon>Enterobacteriaceae</taxon>
        <taxon>Atlantibacter</taxon>
    </lineage>
</organism>
<accession>H5V3C4</accession>
<evidence type="ECO:0000313" key="2">
    <source>
        <dbReference type="EMBL" id="GAB52482.1"/>
    </source>
</evidence>
<keyword evidence="3" id="KW-1185">Reference proteome</keyword>
<evidence type="ECO:0000313" key="3">
    <source>
        <dbReference type="Proteomes" id="UP000010297"/>
    </source>
</evidence>
<dbReference type="RefSeq" id="WP_002436425.1">
    <property type="nucleotide sequence ID" value="NZ_BAFF01000007.1"/>
</dbReference>
<dbReference type="Proteomes" id="UP000010297">
    <property type="component" value="Unassembled WGS sequence"/>
</dbReference>
<dbReference type="EMBL" id="BAFF01000007">
    <property type="protein sequence ID" value="GAB52482.1"/>
    <property type="molecule type" value="Genomic_DNA"/>
</dbReference>
<gene>
    <name evidence="2" type="primary">hofP</name>
    <name evidence="2" type="ORF">EH105704_07_00490</name>
</gene>